<reference evidence="6" key="1">
    <citation type="submission" date="2022-11" db="EMBL/GenBank/DDBJ databases">
        <authorList>
            <person name="Petersen C."/>
        </authorList>
    </citation>
    <scope>NUCLEOTIDE SEQUENCE</scope>
    <source>
        <strain evidence="6">IBT 30761</strain>
    </source>
</reference>
<evidence type="ECO:0000256" key="3">
    <source>
        <dbReference type="ARBA" id="ARBA00023002"/>
    </source>
</evidence>
<dbReference type="PRINTS" id="PR00080">
    <property type="entry name" value="SDRFAMILY"/>
</dbReference>
<dbReference type="InterPro" id="IPR002347">
    <property type="entry name" value="SDR_fam"/>
</dbReference>
<dbReference type="PANTHER" id="PTHR42760:SF5">
    <property type="entry name" value="2-DEHYDRO-3-DEOXY-D-GLUCONATE 5-DEHYDROGENASE"/>
    <property type="match status" value="1"/>
</dbReference>
<evidence type="ECO:0000256" key="2">
    <source>
        <dbReference type="ARBA" id="ARBA00022857"/>
    </source>
</evidence>
<dbReference type="GO" id="GO:0016616">
    <property type="term" value="F:oxidoreductase activity, acting on the CH-OH group of donors, NAD or NADP as acceptor"/>
    <property type="evidence" value="ECO:0007669"/>
    <property type="project" value="TreeGrafter"/>
</dbReference>
<comment type="caution">
    <text evidence="6">The sequence shown here is derived from an EMBL/GenBank/DDBJ whole genome shotgun (WGS) entry which is preliminary data.</text>
</comment>
<proteinExistence type="inferred from homology"/>
<dbReference type="InterPro" id="IPR020904">
    <property type="entry name" value="Sc_DH/Rdtase_CS"/>
</dbReference>
<dbReference type="RefSeq" id="XP_056475874.1">
    <property type="nucleotide sequence ID" value="XM_056615517.1"/>
</dbReference>
<dbReference type="AlphaFoldDB" id="A0A9W9KDL7"/>
<dbReference type="PANTHER" id="PTHR42760">
    <property type="entry name" value="SHORT-CHAIN DEHYDROGENASES/REDUCTASES FAMILY MEMBER"/>
    <property type="match status" value="1"/>
</dbReference>
<dbReference type="EMBL" id="JAPQKI010000004">
    <property type="protein sequence ID" value="KAJ5102494.1"/>
    <property type="molecule type" value="Genomic_DNA"/>
</dbReference>
<dbReference type="SUPFAM" id="SSF51735">
    <property type="entry name" value="NAD(P)-binding Rossmann-fold domains"/>
    <property type="match status" value="1"/>
</dbReference>
<dbReference type="Gene3D" id="3.40.50.720">
    <property type="entry name" value="NAD(P)-binding Rossmann-like Domain"/>
    <property type="match status" value="1"/>
</dbReference>
<name>A0A9W9KDL7_9EURO</name>
<protein>
    <recommendedName>
        <fullName evidence="5">Ketoreductase domain-containing protein</fullName>
    </recommendedName>
</protein>
<evidence type="ECO:0000313" key="7">
    <source>
        <dbReference type="Proteomes" id="UP001149074"/>
    </source>
</evidence>
<dbReference type="Pfam" id="PF13561">
    <property type="entry name" value="adh_short_C2"/>
    <property type="match status" value="1"/>
</dbReference>
<dbReference type="PRINTS" id="PR00081">
    <property type="entry name" value="GDHRDH"/>
</dbReference>
<gene>
    <name evidence="6" type="ORF">N7532_003023</name>
</gene>
<comment type="similarity">
    <text evidence="1 4">Belongs to the short-chain dehydrogenases/reductases (SDR) family.</text>
</comment>
<evidence type="ECO:0000259" key="5">
    <source>
        <dbReference type="SMART" id="SM00822"/>
    </source>
</evidence>
<dbReference type="OrthoDB" id="294295at2759"/>
<keyword evidence="2" id="KW-0521">NADP</keyword>
<organism evidence="6 7">
    <name type="scientific">Penicillium argentinense</name>
    <dbReference type="NCBI Taxonomy" id="1131581"/>
    <lineage>
        <taxon>Eukaryota</taxon>
        <taxon>Fungi</taxon>
        <taxon>Dikarya</taxon>
        <taxon>Ascomycota</taxon>
        <taxon>Pezizomycotina</taxon>
        <taxon>Eurotiomycetes</taxon>
        <taxon>Eurotiomycetidae</taxon>
        <taxon>Eurotiales</taxon>
        <taxon>Aspergillaceae</taxon>
        <taxon>Penicillium</taxon>
    </lineage>
</organism>
<dbReference type="InterPro" id="IPR036291">
    <property type="entry name" value="NAD(P)-bd_dom_sf"/>
</dbReference>
<dbReference type="SMART" id="SM00822">
    <property type="entry name" value="PKS_KR"/>
    <property type="match status" value="1"/>
</dbReference>
<evidence type="ECO:0000313" key="6">
    <source>
        <dbReference type="EMBL" id="KAJ5102494.1"/>
    </source>
</evidence>
<dbReference type="PROSITE" id="PS00061">
    <property type="entry name" value="ADH_SHORT"/>
    <property type="match status" value="1"/>
</dbReference>
<dbReference type="InterPro" id="IPR057326">
    <property type="entry name" value="KR_dom"/>
</dbReference>
<dbReference type="GeneID" id="81354496"/>
<feature type="domain" description="Ketoreductase" evidence="5">
    <location>
        <begin position="9"/>
        <end position="213"/>
    </location>
</feature>
<keyword evidence="3" id="KW-0560">Oxidoreductase</keyword>
<keyword evidence="7" id="KW-1185">Reference proteome</keyword>
<sequence>MDLFSLTGRTALVTGGTRGIGQAMALAMAEAGADIVLVQVSISNKELNLMPRFRADIWQRDTSNQATKQQIEQLGRKATIYTADLSSQASVLSLVSTVTQDGHDIDILLNCAGIQRRHPSHQFPLEDWDEVLQVNLTTVFTLCRDVGAYMLTRAPNKSGQRGSIINVASLVSFQGGLTVPAYAAAKGGVAQLTKALSNEWASKGINVNAIAPGYVATDMNTALIQDKERAASILARIPAGRWGDPDDFKGSVVYLASRASAYVSGEVLTVDGGWMGR</sequence>
<dbReference type="FunFam" id="3.40.50.720:FF:000398">
    <property type="entry name" value="Probable 2-deoxy-D-gluconate 3-dehydrogenase"/>
    <property type="match status" value="1"/>
</dbReference>
<evidence type="ECO:0000256" key="1">
    <source>
        <dbReference type="ARBA" id="ARBA00006484"/>
    </source>
</evidence>
<dbReference type="Proteomes" id="UP001149074">
    <property type="component" value="Unassembled WGS sequence"/>
</dbReference>
<dbReference type="Pfam" id="PF00106">
    <property type="entry name" value="adh_short"/>
    <property type="match status" value="1"/>
</dbReference>
<accession>A0A9W9KDL7</accession>
<evidence type="ECO:0000256" key="4">
    <source>
        <dbReference type="RuleBase" id="RU000363"/>
    </source>
</evidence>
<reference evidence="6" key="2">
    <citation type="journal article" date="2023" name="IMA Fungus">
        <title>Comparative genomic study of the Penicillium genus elucidates a diverse pangenome and 15 lateral gene transfer events.</title>
        <authorList>
            <person name="Petersen C."/>
            <person name="Sorensen T."/>
            <person name="Nielsen M.R."/>
            <person name="Sondergaard T.E."/>
            <person name="Sorensen J.L."/>
            <person name="Fitzpatrick D.A."/>
            <person name="Frisvad J.C."/>
            <person name="Nielsen K.L."/>
        </authorList>
    </citation>
    <scope>NUCLEOTIDE SEQUENCE</scope>
    <source>
        <strain evidence="6">IBT 30761</strain>
    </source>
</reference>